<dbReference type="NCBIfam" id="TIGR00138">
    <property type="entry name" value="rsmG_gidB"/>
    <property type="match status" value="1"/>
</dbReference>
<keyword evidence="3 6" id="KW-0489">Methyltransferase</keyword>
<dbReference type="SUPFAM" id="SSF53335">
    <property type="entry name" value="S-adenosyl-L-methionine-dependent methyltransferases"/>
    <property type="match status" value="1"/>
</dbReference>
<dbReference type="PANTHER" id="PTHR31760:SF0">
    <property type="entry name" value="S-ADENOSYL-L-METHIONINE-DEPENDENT METHYLTRANSFERASES SUPERFAMILY PROTEIN"/>
    <property type="match status" value="1"/>
</dbReference>
<keyword evidence="4 6" id="KW-0808">Transferase</keyword>
<gene>
    <name evidence="6" type="primary">rsmG</name>
    <name evidence="7" type="ORF">COMA2_170089</name>
</gene>
<dbReference type="HAMAP" id="MF_00074">
    <property type="entry name" value="16SrRNA_methyltr_G"/>
    <property type="match status" value="1"/>
</dbReference>
<name>A0A0S4LA72_9BACT</name>
<comment type="function">
    <text evidence="6">Specifically methylates the N7 position of a guanine in 16S rRNA.</text>
</comment>
<dbReference type="GO" id="GO:0005829">
    <property type="term" value="C:cytosol"/>
    <property type="evidence" value="ECO:0007669"/>
    <property type="project" value="TreeGrafter"/>
</dbReference>
<dbReference type="EC" id="2.1.1.-" evidence="6"/>
<evidence type="ECO:0000313" key="8">
    <source>
        <dbReference type="Proteomes" id="UP000198736"/>
    </source>
</evidence>
<dbReference type="InterPro" id="IPR029063">
    <property type="entry name" value="SAM-dependent_MTases_sf"/>
</dbReference>
<dbReference type="PANTHER" id="PTHR31760">
    <property type="entry name" value="S-ADENOSYL-L-METHIONINE-DEPENDENT METHYLTRANSFERASES SUPERFAMILY PROTEIN"/>
    <property type="match status" value="1"/>
</dbReference>
<dbReference type="RefSeq" id="WP_175304438.1">
    <property type="nucleotide sequence ID" value="NZ_CZPZ01000009.1"/>
</dbReference>
<keyword evidence="5 6" id="KW-0949">S-adenosyl-L-methionine</keyword>
<sequence>MEQSPSSLLQKSSAEIGIPLSTDQVQQFILYLEQLQLWNRSINLTSITLNDEIIIKHFVDSLAALRAEDIKVGARLLDVGTGAGFPGIPLKIARLDLNLTLVEPVVKKVSFLRFLIGLLRLPNVDIFNGTLERFINEHLPYELFDYMTTRALKQDFILKDGRKLLRQGGKAILYSSQPIDRSDLSSDWLLVGEYSFQLQKDYGQRIVSIVIPSV</sequence>
<protein>
    <recommendedName>
        <fullName evidence="6">Ribosomal RNA small subunit methyltransferase G</fullName>
        <ecNumber evidence="6">2.1.1.-</ecNumber>
    </recommendedName>
    <alternativeName>
        <fullName evidence="6">16S rRNA 7-methylguanosine methyltransferase</fullName>
        <shortName evidence="6">16S rRNA m7G methyltransferase</shortName>
    </alternativeName>
</protein>
<evidence type="ECO:0000256" key="4">
    <source>
        <dbReference type="ARBA" id="ARBA00022679"/>
    </source>
</evidence>
<keyword evidence="2 6" id="KW-0698">rRNA processing</keyword>
<evidence type="ECO:0000256" key="2">
    <source>
        <dbReference type="ARBA" id="ARBA00022552"/>
    </source>
</evidence>
<feature type="binding site" evidence="6">
    <location>
        <position position="150"/>
    </location>
    <ligand>
        <name>S-adenosyl-L-methionine</name>
        <dbReference type="ChEBI" id="CHEBI:59789"/>
    </ligand>
</feature>
<dbReference type="Proteomes" id="UP000198736">
    <property type="component" value="Unassembled WGS sequence"/>
</dbReference>
<dbReference type="GO" id="GO:0070043">
    <property type="term" value="F:rRNA (guanine-N7-)-methyltransferase activity"/>
    <property type="evidence" value="ECO:0007669"/>
    <property type="project" value="UniProtKB-UniRule"/>
</dbReference>
<feature type="binding site" evidence="6">
    <location>
        <begin position="131"/>
        <end position="132"/>
    </location>
    <ligand>
        <name>S-adenosyl-L-methionine</name>
        <dbReference type="ChEBI" id="CHEBI:59789"/>
    </ligand>
</feature>
<keyword evidence="1 6" id="KW-0963">Cytoplasm</keyword>
<dbReference type="InterPro" id="IPR003682">
    <property type="entry name" value="rRNA_ssu_MeTfrase_G"/>
</dbReference>
<evidence type="ECO:0000256" key="3">
    <source>
        <dbReference type="ARBA" id="ARBA00022603"/>
    </source>
</evidence>
<keyword evidence="8" id="KW-1185">Reference proteome</keyword>
<proteinExistence type="inferred from homology"/>
<feature type="binding site" evidence="6">
    <location>
        <position position="85"/>
    </location>
    <ligand>
        <name>S-adenosyl-L-methionine</name>
        <dbReference type="ChEBI" id="CHEBI:59789"/>
    </ligand>
</feature>
<evidence type="ECO:0000313" key="7">
    <source>
        <dbReference type="EMBL" id="CUS34595.1"/>
    </source>
</evidence>
<feature type="binding site" evidence="6">
    <location>
        <position position="80"/>
    </location>
    <ligand>
        <name>S-adenosyl-L-methionine</name>
        <dbReference type="ChEBI" id="CHEBI:59789"/>
    </ligand>
</feature>
<reference evidence="8" key="1">
    <citation type="submission" date="2015-10" db="EMBL/GenBank/DDBJ databases">
        <authorList>
            <person name="Luecker S."/>
            <person name="Luecker S."/>
        </authorList>
    </citation>
    <scope>NUCLEOTIDE SEQUENCE [LARGE SCALE GENOMIC DNA]</scope>
</reference>
<evidence type="ECO:0000256" key="6">
    <source>
        <dbReference type="HAMAP-Rule" id="MF_00074"/>
    </source>
</evidence>
<comment type="subcellular location">
    <subcellularLocation>
        <location evidence="6">Cytoplasm</location>
    </subcellularLocation>
</comment>
<evidence type="ECO:0000256" key="1">
    <source>
        <dbReference type="ARBA" id="ARBA00022490"/>
    </source>
</evidence>
<organism evidence="7 8">
    <name type="scientific">Candidatus Nitrospira nitrificans</name>
    <dbReference type="NCBI Taxonomy" id="1742973"/>
    <lineage>
        <taxon>Bacteria</taxon>
        <taxon>Pseudomonadati</taxon>
        <taxon>Nitrospirota</taxon>
        <taxon>Nitrospiria</taxon>
        <taxon>Nitrospirales</taxon>
        <taxon>Nitrospiraceae</taxon>
        <taxon>Nitrospira</taxon>
    </lineage>
</organism>
<evidence type="ECO:0000256" key="5">
    <source>
        <dbReference type="ARBA" id="ARBA00022691"/>
    </source>
</evidence>
<comment type="caution">
    <text evidence="6">Lacks conserved residue(s) required for the propagation of feature annotation.</text>
</comment>
<dbReference type="STRING" id="1742973.COMA2_170089"/>
<comment type="similarity">
    <text evidence="6">Belongs to the methyltransferase superfamily. RNA methyltransferase RsmG family.</text>
</comment>
<accession>A0A0S4LA72</accession>
<dbReference type="EMBL" id="CZPZ01000009">
    <property type="protein sequence ID" value="CUS34595.1"/>
    <property type="molecule type" value="Genomic_DNA"/>
</dbReference>
<dbReference type="AlphaFoldDB" id="A0A0S4LA72"/>
<dbReference type="Pfam" id="PF02527">
    <property type="entry name" value="GidB"/>
    <property type="match status" value="1"/>
</dbReference>
<dbReference type="Gene3D" id="3.40.50.150">
    <property type="entry name" value="Vaccinia Virus protein VP39"/>
    <property type="match status" value="1"/>
</dbReference>